<dbReference type="EMBL" id="KC821614">
    <property type="protein sequence ID" value="AGO48049.1"/>
    <property type="molecule type" value="Genomic_DNA"/>
</dbReference>
<dbReference type="RefSeq" id="YP_008241400.1">
    <property type="nucleotide sequence ID" value="NC_021796.1"/>
</dbReference>
<evidence type="ECO:0008006" key="3">
    <source>
        <dbReference type="Google" id="ProtNLM"/>
    </source>
</evidence>
<evidence type="ECO:0000313" key="2">
    <source>
        <dbReference type="Proteomes" id="UP000014715"/>
    </source>
</evidence>
<accession>R9ZXT0</accession>
<dbReference type="KEGG" id="vg:16796771"/>
<dbReference type="GeneID" id="16796771"/>
<dbReference type="Proteomes" id="UP000014715">
    <property type="component" value="Segment"/>
</dbReference>
<evidence type="ECO:0000313" key="1">
    <source>
        <dbReference type="EMBL" id="AGO48049.1"/>
    </source>
</evidence>
<organism evidence="1 2">
    <name type="scientific">Cellulophaga phage phi38:1</name>
    <dbReference type="NCBI Taxonomy" id="1327977"/>
    <lineage>
        <taxon>Viruses</taxon>
        <taxon>Duplodnaviria</taxon>
        <taxon>Heunggongvirae</taxon>
        <taxon>Uroviricota</taxon>
        <taxon>Caudoviricetes</taxon>
        <taxon>Pervagoviridae</taxon>
        <taxon>Callevirus</taxon>
        <taxon>Callevirus phi38una</taxon>
    </lineage>
</organism>
<name>R9ZXT0_9CAUD</name>
<protein>
    <recommendedName>
        <fullName evidence="3">Phage replisome organiser N-terminal domain-containing protein</fullName>
    </recommendedName>
</protein>
<sequence length="243" mass="28100">MVPIGKLWADAYFSTLSAHSKLLYVYLVTQPQISTLGVLVLRDESLNTDLNIGITGKVEIEESIEELKESGYLVHFKDGLFNVFIIKEHFLSLSKSKLNIRKAIEEGKASRYRDELLEIYTEDDFKPPLAFTPPTPEEATQYALEKGYIVNGKTFVDYYASNDWYNKNNKKIRSWKLTLEKVWCREENKLEAVDGAPKGYEYFFITTDDGTRVSPKGWRDGIPTHSNYIMAELLRREFEKSKK</sequence>
<proteinExistence type="predicted"/>
<reference evidence="1 2" key="1">
    <citation type="journal article" date="2013" name="Proc. Natl. Acad. Sci. U.S.A.">
        <title>Twelve previously unknown phage genera are ubiquitous in global oceans.</title>
        <authorList>
            <person name="Holmfeldt K."/>
            <person name="Solonenko N."/>
            <person name="Shah M."/>
            <person name="Corrier K."/>
            <person name="Riemann L."/>
            <person name="Verberkmoes N.C."/>
            <person name="Sullivan M.B."/>
        </authorList>
    </citation>
    <scope>NUCLEOTIDE SEQUENCE [LARGE SCALE GENOMIC DNA]</scope>
    <source>
        <strain evidence="1">Phi38:1</strain>
    </source>
</reference>
<keyword evidence="2" id="KW-1185">Reference proteome</keyword>
<gene>
    <name evidence="1" type="ORF">Phi38:1_gp019</name>
</gene>
<reference evidence="2" key="2">
    <citation type="submission" date="2013-03" db="EMBL/GenBank/DDBJ databases">
        <title>The Cellulophaga phages: a novel, diverse, and globally ubiquitous model system.</title>
        <authorList>
            <person name="Holmfeldt K."/>
            <person name="Solonenko N."/>
            <person name="Shah M."/>
            <person name="Corrier K."/>
            <person name="Riemann L."/>
            <person name="VerBerkmoes N.C."/>
            <person name="Sullivan M.B."/>
        </authorList>
    </citation>
    <scope>NUCLEOTIDE SEQUENCE [LARGE SCALE GENOMIC DNA]</scope>
</reference>